<evidence type="ECO:0000313" key="2">
    <source>
        <dbReference type="Proteomes" id="UP001157156"/>
    </source>
</evidence>
<reference evidence="2" key="1">
    <citation type="journal article" date="2019" name="Int. J. Syst. Evol. Microbiol.">
        <title>The Global Catalogue of Microorganisms (GCM) 10K type strain sequencing project: providing services to taxonomists for standard genome sequencing and annotation.</title>
        <authorList>
            <consortium name="The Broad Institute Genomics Platform"/>
            <consortium name="The Broad Institute Genome Sequencing Center for Infectious Disease"/>
            <person name="Wu L."/>
            <person name="Ma J."/>
        </authorList>
    </citation>
    <scope>NUCLEOTIDE SEQUENCE [LARGE SCALE GENOMIC DNA]</scope>
    <source>
        <strain evidence="2">NBRC 111146</strain>
    </source>
</reference>
<accession>A0ABQ6EJG5</accession>
<dbReference type="Proteomes" id="UP001157156">
    <property type="component" value="Unassembled WGS sequence"/>
</dbReference>
<gene>
    <name evidence="1" type="ORF">GCM10007931_01080</name>
</gene>
<name>A0ABQ6EJG5_9VIBR</name>
<comment type="caution">
    <text evidence="1">The sequence shown here is derived from an EMBL/GenBank/DDBJ whole genome shotgun (WGS) entry which is preliminary data.</text>
</comment>
<dbReference type="EMBL" id="BSPV01000001">
    <property type="protein sequence ID" value="GLT13134.1"/>
    <property type="molecule type" value="Genomic_DNA"/>
</dbReference>
<keyword evidence="2" id="KW-1185">Reference proteome</keyword>
<proteinExistence type="predicted"/>
<protein>
    <submittedName>
        <fullName evidence="1">Uncharacterized protein</fullName>
    </submittedName>
</protein>
<sequence length="49" mass="5409">MVLGFSTFHFSGLGIEENVLLEIDLTGKVVIPETRDELSGIYSRLSLDP</sequence>
<evidence type="ECO:0000313" key="1">
    <source>
        <dbReference type="EMBL" id="GLT13134.1"/>
    </source>
</evidence>
<organism evidence="1 2">
    <name type="scientific">Vibrio algivorus</name>
    <dbReference type="NCBI Taxonomy" id="1667024"/>
    <lineage>
        <taxon>Bacteria</taxon>
        <taxon>Pseudomonadati</taxon>
        <taxon>Pseudomonadota</taxon>
        <taxon>Gammaproteobacteria</taxon>
        <taxon>Vibrionales</taxon>
        <taxon>Vibrionaceae</taxon>
        <taxon>Vibrio</taxon>
    </lineage>
</organism>